<keyword evidence="1" id="KW-0812">Transmembrane</keyword>
<evidence type="ECO:0000313" key="3">
    <source>
        <dbReference type="Proteomes" id="UP000049222"/>
    </source>
</evidence>
<evidence type="ECO:0000256" key="1">
    <source>
        <dbReference type="SAM" id="Phobius"/>
    </source>
</evidence>
<evidence type="ECO:0000313" key="2">
    <source>
        <dbReference type="EMBL" id="CTQ49753.1"/>
    </source>
</evidence>
<feature type="transmembrane region" description="Helical" evidence="1">
    <location>
        <begin position="101"/>
        <end position="123"/>
    </location>
</feature>
<feature type="transmembrane region" description="Helical" evidence="1">
    <location>
        <begin position="21"/>
        <end position="38"/>
    </location>
</feature>
<dbReference type="EMBL" id="CXSU01000011">
    <property type="protein sequence ID" value="CTQ49753.1"/>
    <property type="molecule type" value="Genomic_DNA"/>
</dbReference>
<feature type="transmembrane region" description="Helical" evidence="1">
    <location>
        <begin position="135"/>
        <end position="155"/>
    </location>
</feature>
<name>A0A0M6YJR9_9RHOB</name>
<dbReference type="RefSeq" id="WP_055084578.1">
    <property type="nucleotide sequence ID" value="NZ_CXSU01000011.1"/>
</dbReference>
<evidence type="ECO:0008006" key="4">
    <source>
        <dbReference type="Google" id="ProtNLM"/>
    </source>
</evidence>
<dbReference type="OrthoDB" id="2955631at2"/>
<dbReference type="AlphaFoldDB" id="A0A0M6YJR9"/>
<sequence>MSLFKSIFNFSRLWDEIWSRIALMCGLAVVVAVVTPFFSPLIPQAFADRIDEDAVTQLVSILTNSMLVVSTFSLTAMVSAHHNAANVVTPRAHRLLRSDGLIHSILATYLSAFVFALTSIFIIKADFYNTEDFAALYVVVGFVIARVVWSTIRWVSQLSSLGTLESTADRIEAKTVEALHDRLGSPFMGGRAAVDVPSDAIDVRANRCVFVQAIDTKQLAELAEQADAIVHVRAVPGDWLLPGDTLMSIETERLTTKMQSQMSATMILGSQATFTSNPVFGMTVLTEGAERALSPAVNDPGTAVHILRRQMTILSEWEPEQEAEEVDYPRLRVPAMSPRDLLDAAFEAIARDGAAFLEVQIAIQDNLAQLSKHADQDMARAARAIASRAVAYASQSLPLEQDKVRLRAMGRQSEQPTEVVTSR</sequence>
<reference evidence="2 3" key="1">
    <citation type="submission" date="2015-07" db="EMBL/GenBank/DDBJ databases">
        <authorList>
            <person name="Noorani M."/>
        </authorList>
    </citation>
    <scope>NUCLEOTIDE SEQUENCE [LARGE SCALE GENOMIC DNA]</scope>
    <source>
        <strain evidence="2 3">CECT 7802</strain>
    </source>
</reference>
<protein>
    <recommendedName>
        <fullName evidence="4">DUF2254 domain-containing protein</fullName>
    </recommendedName>
</protein>
<organism evidence="2 3">
    <name type="scientific">Jannaschia donghaensis</name>
    <dbReference type="NCBI Taxonomy" id="420998"/>
    <lineage>
        <taxon>Bacteria</taxon>
        <taxon>Pseudomonadati</taxon>
        <taxon>Pseudomonadota</taxon>
        <taxon>Alphaproteobacteria</taxon>
        <taxon>Rhodobacterales</taxon>
        <taxon>Roseobacteraceae</taxon>
        <taxon>Jannaschia</taxon>
    </lineage>
</organism>
<keyword evidence="1" id="KW-1133">Transmembrane helix</keyword>
<keyword evidence="1" id="KW-0472">Membrane</keyword>
<gene>
    <name evidence="2" type="ORF">JDO7802_01769</name>
</gene>
<dbReference type="Proteomes" id="UP000049222">
    <property type="component" value="Unassembled WGS sequence"/>
</dbReference>
<feature type="transmembrane region" description="Helical" evidence="1">
    <location>
        <begin position="58"/>
        <end position="80"/>
    </location>
</feature>
<dbReference type="InterPro" id="IPR018723">
    <property type="entry name" value="DUF2254_membrane"/>
</dbReference>
<accession>A0A0M6YJR9</accession>
<dbReference type="Pfam" id="PF10011">
    <property type="entry name" value="DUF2254"/>
    <property type="match status" value="1"/>
</dbReference>
<proteinExistence type="predicted"/>
<keyword evidence="3" id="KW-1185">Reference proteome</keyword>